<dbReference type="SUPFAM" id="SSF53448">
    <property type="entry name" value="Nucleotide-diphospho-sugar transferases"/>
    <property type="match status" value="1"/>
</dbReference>
<dbReference type="CDD" id="cd00761">
    <property type="entry name" value="Glyco_tranf_GTA_type"/>
    <property type="match status" value="1"/>
</dbReference>
<proteinExistence type="predicted"/>
<protein>
    <recommendedName>
        <fullName evidence="1">Glycosyltransferase 2-like domain-containing protein</fullName>
    </recommendedName>
</protein>
<dbReference type="EMBL" id="VSSQ01000081">
    <property type="protein sequence ID" value="MPL74641.1"/>
    <property type="molecule type" value="Genomic_DNA"/>
</dbReference>
<dbReference type="AlphaFoldDB" id="A0A644U6T5"/>
<organism evidence="2">
    <name type="scientific">bioreactor metagenome</name>
    <dbReference type="NCBI Taxonomy" id="1076179"/>
    <lineage>
        <taxon>unclassified sequences</taxon>
        <taxon>metagenomes</taxon>
        <taxon>ecological metagenomes</taxon>
    </lineage>
</organism>
<dbReference type="InterPro" id="IPR001173">
    <property type="entry name" value="Glyco_trans_2-like"/>
</dbReference>
<dbReference type="Pfam" id="PF00535">
    <property type="entry name" value="Glycos_transf_2"/>
    <property type="match status" value="1"/>
</dbReference>
<evidence type="ECO:0000313" key="2">
    <source>
        <dbReference type="EMBL" id="MPL74641.1"/>
    </source>
</evidence>
<name>A0A644U6T5_9ZZZZ</name>
<evidence type="ECO:0000259" key="1">
    <source>
        <dbReference type="Pfam" id="PF00535"/>
    </source>
</evidence>
<dbReference type="Gene3D" id="3.90.550.10">
    <property type="entry name" value="Spore Coat Polysaccharide Biosynthesis Protein SpsA, Chain A"/>
    <property type="match status" value="1"/>
</dbReference>
<accession>A0A644U6T5</accession>
<comment type="caution">
    <text evidence="2">The sequence shown here is derived from an EMBL/GenBank/DDBJ whole genome shotgun (WGS) entry which is preliminary data.</text>
</comment>
<dbReference type="InterPro" id="IPR029044">
    <property type="entry name" value="Nucleotide-diphossugar_trans"/>
</dbReference>
<gene>
    <name evidence="2" type="ORF">SDC9_20458</name>
</gene>
<sequence>MTCNIYLSEEFERIWKRILNEENFAFLRHGDGERAIMEGRSVTAQEGWKAPNHVTKLGYDCLDALLLADERVWYGISCPCCDSAAYYWYVSRIPNKNITFANIWINSNYNLFIKSFNELKRDAIVIANHRAVNKQIGNLHILEYYSVGDDCISFWETESDNLLKKIKDDYGKRDNLLYVVSAGPMSGPIIAELFKNNPNNCYIDFGSALDTYIHNKITRPYMNKNSKYAKRQCWMYDPKTTNFNVTVVCNLYKRPDNLLIQLEAISNQTLKPKEILLYQDGISDNYKIELLLSLKDRFDNIQIATENTGVWKRFEYAKTSASCPLICIFDDDTIPGKRWLENCYSCMQEREGIYGTVGIVMYNPTKYPYHGFLRVGWPGPNSKVTEVDFVGHSWFLKKECLDYMFDGTEEYQSFKYVAEDMCISVQCQKKGIKTFVPPHPYTNHELWGSLPVYARVLGNSSQAVSLNNSNYIKMHDAVSCYLRDGWKPLIFTNTLYPLSILLKLIGEQIMGRIVFLVSWIKREIKGLFPKKSCI</sequence>
<feature type="domain" description="Glycosyltransferase 2-like" evidence="1">
    <location>
        <begin position="250"/>
        <end position="371"/>
    </location>
</feature>
<reference evidence="2" key="1">
    <citation type="submission" date="2019-08" db="EMBL/GenBank/DDBJ databases">
        <authorList>
            <person name="Kucharzyk K."/>
            <person name="Murdoch R.W."/>
            <person name="Higgins S."/>
            <person name="Loffler F."/>
        </authorList>
    </citation>
    <scope>NUCLEOTIDE SEQUENCE</scope>
</reference>